<dbReference type="Pfam" id="PF08976">
    <property type="entry name" value="EF-hand_11"/>
    <property type="match status" value="2"/>
</dbReference>
<keyword evidence="7" id="KW-1185">Reference proteome</keyword>
<feature type="region of interest" description="Disordered" evidence="4">
    <location>
        <begin position="809"/>
        <end position="862"/>
    </location>
</feature>
<feature type="domain" description="EF-hand" evidence="5">
    <location>
        <begin position="293"/>
        <end position="328"/>
    </location>
</feature>
<keyword evidence="2" id="KW-0677">Repeat</keyword>
<feature type="compositionally biased region" description="Basic and acidic residues" evidence="4">
    <location>
        <begin position="825"/>
        <end position="844"/>
    </location>
</feature>
<feature type="compositionally biased region" description="Low complexity" evidence="4">
    <location>
        <begin position="684"/>
        <end position="698"/>
    </location>
</feature>
<organism evidence="6 7">
    <name type="scientific">Caerostris darwini</name>
    <dbReference type="NCBI Taxonomy" id="1538125"/>
    <lineage>
        <taxon>Eukaryota</taxon>
        <taxon>Metazoa</taxon>
        <taxon>Ecdysozoa</taxon>
        <taxon>Arthropoda</taxon>
        <taxon>Chelicerata</taxon>
        <taxon>Arachnida</taxon>
        <taxon>Araneae</taxon>
        <taxon>Araneomorphae</taxon>
        <taxon>Entelegynae</taxon>
        <taxon>Araneoidea</taxon>
        <taxon>Araneidae</taxon>
        <taxon>Caerostris</taxon>
    </lineage>
</organism>
<dbReference type="AlphaFoldDB" id="A0AAV4R4Z1"/>
<dbReference type="PROSITE" id="PS00018">
    <property type="entry name" value="EF_HAND_1"/>
    <property type="match status" value="1"/>
</dbReference>
<dbReference type="PANTHER" id="PTHR20875">
    <property type="entry name" value="EF-HAND CALCIUM-BINDING DOMAIN-CONTAINING PROTEIN 6-RELATED"/>
    <property type="match status" value="1"/>
</dbReference>
<accession>A0AAV4R4Z1</accession>
<feature type="domain" description="EF-hand" evidence="5">
    <location>
        <begin position="168"/>
        <end position="192"/>
    </location>
</feature>
<evidence type="ECO:0000256" key="2">
    <source>
        <dbReference type="ARBA" id="ARBA00022737"/>
    </source>
</evidence>
<keyword evidence="3" id="KW-0106">Calcium</keyword>
<feature type="region of interest" description="Disordered" evidence="4">
    <location>
        <begin position="952"/>
        <end position="1056"/>
    </location>
</feature>
<gene>
    <name evidence="6" type="primary">EFCAB6</name>
    <name evidence="6" type="ORF">CDAR_558331</name>
</gene>
<dbReference type="Proteomes" id="UP001054837">
    <property type="component" value="Unassembled WGS sequence"/>
</dbReference>
<dbReference type="GO" id="GO:0005654">
    <property type="term" value="C:nucleoplasm"/>
    <property type="evidence" value="ECO:0007669"/>
    <property type="project" value="TreeGrafter"/>
</dbReference>
<evidence type="ECO:0000313" key="6">
    <source>
        <dbReference type="EMBL" id="GIY16800.1"/>
    </source>
</evidence>
<feature type="region of interest" description="Disordered" evidence="4">
    <location>
        <begin position="680"/>
        <end position="721"/>
    </location>
</feature>
<dbReference type="GO" id="GO:0005509">
    <property type="term" value="F:calcium ion binding"/>
    <property type="evidence" value="ECO:0007669"/>
    <property type="project" value="InterPro"/>
</dbReference>
<dbReference type="EMBL" id="BPLQ01005721">
    <property type="protein sequence ID" value="GIY16800.1"/>
    <property type="molecule type" value="Genomic_DNA"/>
</dbReference>
<comment type="caution">
    <text evidence="6">The sequence shown here is derived from an EMBL/GenBank/DDBJ whole genome shotgun (WGS) entry which is preliminary data.</text>
</comment>
<dbReference type="SUPFAM" id="SSF47473">
    <property type="entry name" value="EF-hand"/>
    <property type="match status" value="3"/>
</dbReference>
<dbReference type="FunFam" id="1.10.238.10:FF:000121">
    <property type="entry name" value="EF-hand calcium-binding domain-containing protein 6"/>
    <property type="match status" value="1"/>
</dbReference>
<reference evidence="6 7" key="1">
    <citation type="submission" date="2021-06" db="EMBL/GenBank/DDBJ databases">
        <title>Caerostris darwini draft genome.</title>
        <authorList>
            <person name="Kono N."/>
            <person name="Arakawa K."/>
        </authorList>
    </citation>
    <scope>NUCLEOTIDE SEQUENCE [LARGE SCALE GENOMIC DNA]</scope>
</reference>
<protein>
    <submittedName>
        <fullName evidence="6">EF-hand calcium-binding domain-containing protein 6</fullName>
    </submittedName>
</protein>
<evidence type="ECO:0000256" key="3">
    <source>
        <dbReference type="ARBA" id="ARBA00022837"/>
    </source>
</evidence>
<dbReference type="InterPro" id="IPR002048">
    <property type="entry name" value="EF_hand_dom"/>
</dbReference>
<dbReference type="InterPro" id="IPR018247">
    <property type="entry name" value="EF_Hand_1_Ca_BS"/>
</dbReference>
<dbReference type="PANTHER" id="PTHR20875:SF2">
    <property type="entry name" value="EF-HAND CALCIUM-BINDING DOMAIN-CONTAINING PROTEIN 6"/>
    <property type="match status" value="1"/>
</dbReference>
<feature type="compositionally biased region" description="Basic and acidic residues" evidence="4">
    <location>
        <begin position="701"/>
        <end position="710"/>
    </location>
</feature>
<dbReference type="InterPro" id="IPR052603">
    <property type="entry name" value="EFCB6"/>
</dbReference>
<evidence type="ECO:0000259" key="5">
    <source>
        <dbReference type="PROSITE" id="PS50222"/>
    </source>
</evidence>
<dbReference type="InterPro" id="IPR015070">
    <property type="entry name" value="EF_hand_DJBP"/>
</dbReference>
<dbReference type="PROSITE" id="PS50222">
    <property type="entry name" value="EF_HAND_2"/>
    <property type="match status" value="2"/>
</dbReference>
<dbReference type="Pfam" id="PF13833">
    <property type="entry name" value="EF-hand_8"/>
    <property type="match status" value="2"/>
</dbReference>
<evidence type="ECO:0000313" key="7">
    <source>
        <dbReference type="Proteomes" id="UP001054837"/>
    </source>
</evidence>
<dbReference type="InterPro" id="IPR011992">
    <property type="entry name" value="EF-hand-dom_pair"/>
</dbReference>
<feature type="compositionally biased region" description="Acidic residues" evidence="4">
    <location>
        <begin position="991"/>
        <end position="1018"/>
    </location>
</feature>
<dbReference type="Pfam" id="PF13499">
    <property type="entry name" value="EF-hand_7"/>
    <property type="match status" value="1"/>
</dbReference>
<feature type="compositionally biased region" description="Acidic residues" evidence="4">
    <location>
        <begin position="968"/>
        <end position="981"/>
    </location>
</feature>
<dbReference type="SMART" id="SM00054">
    <property type="entry name" value="EFh"/>
    <property type="match status" value="3"/>
</dbReference>
<name>A0AAV4R4Z1_9ARAC</name>
<evidence type="ECO:0000256" key="4">
    <source>
        <dbReference type="SAM" id="MobiDB-lite"/>
    </source>
</evidence>
<sequence length="1056" mass="120648">MACSVMGPDNNNRSSSPAYSRIASSASVASIASFPEYDVKPNMRLEDVKNRLAELVGCKGSDLIQACKNFDRRSTNKIPKAQFRQVLRTFCFPLTAAQFNALCNEVNFNQGGKINYVEFFTKISGGKNISSQRTSEKMPDDLPVDEVELRIKEKIKSRLYDVIRAFWLFDINKDGLIQKTELRRIIRNYCFDLSDNLFDDVWKNYDPKSTGVIKYKDFLISLGINADRYQMYMPSESVAQALCWSDKKAKDEMDDICLEQRSRRAAVENRDDPAIQGLPIEEIENVFMRRLQRRYKTLKNIFYLFDYEKNGQISLSEFCGVINFFVLPMSTSLFNRILKRLELNCSDPEYKLNYQDFIERFCKSSGSTQKTAKRDADKLDCYAVVQRIKNHVLNPDSRLRSVFTKISPEKEWQITRQELKKAIECGLDFRLTDEEFRELISILDPGNTNIVNCLDFLQLFEGPCEGSMVCGDNLALGSDLKDPSKYKDLHGNRLKSRLRHHINKNILNVEKAILVTDPHLSGYILSEKLHNILDGICMPLTVDQFKEVISEFQVFGDSINYKEFLDGNKNPPGEHTRKWVSTIDKLATYKSRCPPELPVDEVEEILRECIQSRKTAMLKDFKTLDVCNVGVACKDDARNIFNKFSFRFNDKQFNELWKKFPVNKYDQLIYDQFLEEYAPSNSQPKVKTTPKSTSEPTSDASKPKPERSPDRSSSCGGGSEHSFIQSCEAPHGVSSKRKEENRKSTKEILYARAPHLRNIIDSIEPSIVRNFRTIRFHLRRADPKVTGVVDFNILKNILGNLENITHPKDNNQQFVQLGDNDEKDEQVKESNKTVEHERIEKSNDDSSETNEFGDNYENVSSDEIEIDTGALVSENNETDTYSDDEDVMSEASKLHLESINETEEQEESATVESFDAADSNLVHTTAQNTSSVIENELKENIDRAKKEYLQPLDSATLHMDSNQLPQELENETSDTEFDSDGQADPISETSSSDDEYTPSSEDDDKESDDVSSISDDEYTSNSLSDVKKSDDLSSVSQEKSSDKKYVTSFEDEDNSN</sequence>
<dbReference type="Gene3D" id="1.10.238.10">
    <property type="entry name" value="EF-hand"/>
    <property type="match status" value="6"/>
</dbReference>
<evidence type="ECO:0000256" key="1">
    <source>
        <dbReference type="ARBA" id="ARBA00022553"/>
    </source>
</evidence>
<proteinExistence type="predicted"/>
<keyword evidence="1" id="KW-0597">Phosphoprotein</keyword>
<feature type="compositionally biased region" description="Polar residues" evidence="4">
    <location>
        <begin position="849"/>
        <end position="859"/>
    </location>
</feature>